<sequence length="33" mass="3938">MIQSFLVPMRSRFSVLQVCRLAILLHLIHFVRL</sequence>
<organism evidence="1">
    <name type="scientific">Picea sitchensis</name>
    <name type="common">Sitka spruce</name>
    <name type="synonym">Pinus sitchensis</name>
    <dbReference type="NCBI Taxonomy" id="3332"/>
    <lineage>
        <taxon>Eukaryota</taxon>
        <taxon>Viridiplantae</taxon>
        <taxon>Streptophyta</taxon>
        <taxon>Embryophyta</taxon>
        <taxon>Tracheophyta</taxon>
        <taxon>Spermatophyta</taxon>
        <taxon>Pinopsida</taxon>
        <taxon>Pinidae</taxon>
        <taxon>Conifers I</taxon>
        <taxon>Pinales</taxon>
        <taxon>Pinaceae</taxon>
        <taxon>Picea</taxon>
    </lineage>
</organism>
<evidence type="ECO:0000313" key="1">
    <source>
        <dbReference type="EMBL" id="ABR16935.1"/>
    </source>
</evidence>
<reference evidence="1" key="1">
    <citation type="submission" date="2007-06" db="EMBL/GenBank/DDBJ databases">
        <title>Full length cDNA sequences from Sitka Spruce (Picea sitchensis).</title>
        <authorList>
            <person name="Ralph S.G."/>
            <person name="Chun H.E."/>
            <person name="Liao N."/>
            <person name="Ali J."/>
            <person name="Reid K."/>
            <person name="Kolosova N."/>
            <person name="Cooper N."/>
            <person name="Cullis C."/>
            <person name="Jancsik S."/>
            <person name="Moore R."/>
            <person name="Mayo M."/>
            <person name="Wagner S."/>
            <person name="Holt R.A."/>
            <person name="Jones S.J.M."/>
            <person name="Marra M.A."/>
            <person name="Ritland C.E."/>
            <person name="Ritland K."/>
            <person name="Bohlmann J."/>
        </authorList>
    </citation>
    <scope>NUCLEOTIDE SEQUENCE</scope>
    <source>
        <tissue evidence="1">Green portion of the leader tissue</tissue>
    </source>
</reference>
<accession>B8LMQ5</accession>
<proteinExistence type="evidence at transcript level"/>
<dbReference type="EMBL" id="EF677082">
    <property type="protein sequence ID" value="ABR16935.1"/>
    <property type="molecule type" value="mRNA"/>
</dbReference>
<protein>
    <submittedName>
        <fullName evidence="1">Uncharacterized protein</fullName>
    </submittedName>
</protein>
<name>B8LMQ5_PICSI</name>
<dbReference type="AlphaFoldDB" id="B8LMQ5"/>